<dbReference type="EMBL" id="UYRR01031397">
    <property type="protein sequence ID" value="VDK49747.1"/>
    <property type="molecule type" value="Genomic_DNA"/>
</dbReference>
<dbReference type="InterPro" id="IPR015943">
    <property type="entry name" value="WD40/YVTN_repeat-like_dom_sf"/>
</dbReference>
<dbReference type="InterPro" id="IPR057853">
    <property type="entry name" value="Beta-prop_WDR11_2nd"/>
</dbReference>
<feature type="compositionally biased region" description="Basic and acidic residues" evidence="1">
    <location>
        <begin position="823"/>
        <end position="833"/>
    </location>
</feature>
<dbReference type="SUPFAM" id="SSF50998">
    <property type="entry name" value="Quinoprotein alcohol dehydrogenase-like"/>
    <property type="match status" value="1"/>
</dbReference>
<feature type="compositionally biased region" description="Polar residues" evidence="1">
    <location>
        <begin position="797"/>
        <end position="821"/>
    </location>
</feature>
<evidence type="ECO:0000256" key="1">
    <source>
        <dbReference type="SAM" id="MobiDB-lite"/>
    </source>
</evidence>
<dbReference type="SUPFAM" id="SSF50978">
    <property type="entry name" value="WD40 repeat-like"/>
    <property type="match status" value="1"/>
</dbReference>
<proteinExistence type="predicted"/>
<accession>A0A0M3JZS4</accession>
<feature type="domain" description="WDR11 second beta-propeller" evidence="3">
    <location>
        <begin position="390"/>
        <end position="519"/>
    </location>
</feature>
<dbReference type="PANTHER" id="PTHR14593">
    <property type="entry name" value="WD REPEAT-CONTAINING PROTEIN 11"/>
    <property type="match status" value="1"/>
</dbReference>
<sequence length="1088" mass="120382">MPLTLPGSLHPSNKDAIAWSEKGLLAYGSHCTLITVDCLRKKIIQTLEKHNAAISHVSWAPEEDARPISERQLRCASADISGLIVVWSVLEGTVLSSFRHLNSAPLSIAWYPWEDSSSDFLLALHSPNTLVLWNTATGDRIWNVAYVQQVCLFALDPFNATHLTFGLSDGPLLMVHDLILHKPPNGQGSVLNVLKSAASIVQLQYHNAFANVLFAASSTEVVCVEAECQCVIWRYSCESPLIRLLSCSDCDAIFTLHANGSIALRICRVAEDGKGNPRLTYERVKCFETQRQSAHHRISAAALCPITQSTFALLYNSGRIAFYQLGISEEQSLHAYRTRFITDLLTVDNNLDYSPCGTLKLSNVGEMFSLGQSASSVRMRPMDTLEEEHALHLAAVGTNQGIIHLVNVFTATIHRELHIHTCPIKCLDWGGPHTLVSAAYAHSLSTSPLVRNDIFVTDIRTGESKRLRPEVEETPVEMLRVSFYHCYVAVGFRSEPLEIWHLKSMRLLRRMSRACPVIVDMAWSGKHHAVKKVIGGNVEPVFRENLVVLDLDCHLYHVVVKGLHVRDGKEVNCQWKSGVASMKSLVWKDDLLAMGDSSGRLGIWDLGRRQCRQTSGSPRGPITKMTFSRLTGDHTLAVLHSNAIFLWDADQLTVLQQLNLGNSLTLIDLDLCGICPVVVCSDNSFRYIPSASFNLPLHQRDIPMVLHKEALSMLIKNDQSDSEAGPLLELFKESLHCTSQLPNSMAGSSCDNCEVSNHVAKLRNSPSKTDSADISATDKDANDLKAIANQLGNVLDTDSNSCSENGSSVDHNTHELSNGNEESSDRRILKNDGDADQGKEDIFKQYRTAHRILGNKWLYDLWTVCQSVLYGIKLPPSLFTFWPAQLTKRRVDMLLSCLMSTAELTSAQVDVLVHRAVILRKREWAIQMLLSAREECRASALRACLLAAEVSSEGAQSIIKLVATNLIASNCITDGIQMLFLIQHGEDACRYLQAHGSWEASLAYAKMGLDEHAEVGLKWLEHLLASNAHKNLSCLLAASLGEWDRVLTLLCMNSKPDTAAQLFGALKAECVPLKESTAQAITDRRVNL</sequence>
<dbReference type="InterPro" id="IPR011047">
    <property type="entry name" value="Quinoprotein_ADH-like_sf"/>
</dbReference>
<dbReference type="SMART" id="SM00320">
    <property type="entry name" value="WD40"/>
    <property type="match status" value="5"/>
</dbReference>
<evidence type="ECO:0000313" key="7">
    <source>
        <dbReference type="WBParaSite" id="ASIM_0001402701-mRNA-1"/>
    </source>
</evidence>
<feature type="domain" description="WDR11 first beta-propeller" evidence="2">
    <location>
        <begin position="12"/>
        <end position="164"/>
    </location>
</feature>
<dbReference type="InterPro" id="IPR039694">
    <property type="entry name" value="WDR11"/>
</dbReference>
<keyword evidence="6" id="KW-1185">Reference proteome</keyword>
<dbReference type="WBParaSite" id="ASIM_0001402701-mRNA-1">
    <property type="protein sequence ID" value="ASIM_0001402701-mRNA-1"/>
    <property type="gene ID" value="ASIM_0001402701"/>
</dbReference>
<feature type="region of interest" description="Disordered" evidence="1">
    <location>
        <begin position="797"/>
        <end position="833"/>
    </location>
</feature>
<dbReference type="InterPro" id="IPR057854">
    <property type="entry name" value="TPR_WDR11"/>
</dbReference>
<feature type="domain" description="WDR11 TPR" evidence="4">
    <location>
        <begin position="911"/>
        <end position="1063"/>
    </location>
</feature>
<name>A0A0M3JZS4_ANISI</name>
<dbReference type="GO" id="GO:0005737">
    <property type="term" value="C:cytoplasm"/>
    <property type="evidence" value="ECO:0007669"/>
    <property type="project" value="TreeGrafter"/>
</dbReference>
<dbReference type="AlphaFoldDB" id="A0A0M3JZS4"/>
<evidence type="ECO:0000259" key="3">
    <source>
        <dbReference type="Pfam" id="PF23752"/>
    </source>
</evidence>
<protein>
    <submittedName>
        <fullName evidence="7">WD_REPEATS_REGION domain-containing protein</fullName>
    </submittedName>
</protein>
<dbReference type="InterPro" id="IPR001680">
    <property type="entry name" value="WD40_rpt"/>
</dbReference>
<organism evidence="7">
    <name type="scientific">Anisakis simplex</name>
    <name type="common">Herring worm</name>
    <dbReference type="NCBI Taxonomy" id="6269"/>
    <lineage>
        <taxon>Eukaryota</taxon>
        <taxon>Metazoa</taxon>
        <taxon>Ecdysozoa</taxon>
        <taxon>Nematoda</taxon>
        <taxon>Chromadorea</taxon>
        <taxon>Rhabditida</taxon>
        <taxon>Spirurina</taxon>
        <taxon>Ascaridomorpha</taxon>
        <taxon>Ascaridoidea</taxon>
        <taxon>Anisakidae</taxon>
        <taxon>Anisakis</taxon>
        <taxon>Anisakis simplex complex</taxon>
    </lineage>
</organism>
<evidence type="ECO:0000259" key="4">
    <source>
        <dbReference type="Pfam" id="PF23753"/>
    </source>
</evidence>
<dbReference type="Pfam" id="PF23753">
    <property type="entry name" value="TPR_WDR11"/>
    <property type="match status" value="1"/>
</dbReference>
<dbReference type="Pfam" id="PF23751">
    <property type="entry name" value="Beta-prop_WDR11_1st"/>
    <property type="match status" value="1"/>
</dbReference>
<dbReference type="PANTHER" id="PTHR14593:SF5">
    <property type="entry name" value="WD REPEAT-CONTAINING PROTEIN 11"/>
    <property type="match status" value="1"/>
</dbReference>
<dbReference type="InterPro" id="IPR057852">
    <property type="entry name" value="Beta-prop_WDR11_1st"/>
</dbReference>
<evidence type="ECO:0000259" key="2">
    <source>
        <dbReference type="Pfam" id="PF23751"/>
    </source>
</evidence>
<reference evidence="5 6" key="2">
    <citation type="submission" date="2018-11" db="EMBL/GenBank/DDBJ databases">
        <authorList>
            <consortium name="Pathogen Informatics"/>
        </authorList>
    </citation>
    <scope>NUCLEOTIDE SEQUENCE [LARGE SCALE GENOMIC DNA]</scope>
</reference>
<dbReference type="Gene3D" id="2.130.10.10">
    <property type="entry name" value="YVTN repeat-like/Quinoprotein amine dehydrogenase"/>
    <property type="match status" value="2"/>
</dbReference>
<dbReference type="InterPro" id="IPR036322">
    <property type="entry name" value="WD40_repeat_dom_sf"/>
</dbReference>
<dbReference type="Proteomes" id="UP000267096">
    <property type="component" value="Unassembled WGS sequence"/>
</dbReference>
<gene>
    <name evidence="5" type="ORF">ASIM_LOCUS13455</name>
</gene>
<evidence type="ECO:0000313" key="6">
    <source>
        <dbReference type="Proteomes" id="UP000267096"/>
    </source>
</evidence>
<reference evidence="7" key="1">
    <citation type="submission" date="2017-02" db="UniProtKB">
        <authorList>
            <consortium name="WormBaseParasite"/>
        </authorList>
    </citation>
    <scope>IDENTIFICATION</scope>
</reference>
<dbReference type="OrthoDB" id="1291858at2759"/>
<evidence type="ECO:0000313" key="5">
    <source>
        <dbReference type="EMBL" id="VDK49747.1"/>
    </source>
</evidence>
<dbReference type="Pfam" id="PF23752">
    <property type="entry name" value="Beta-prop_WDR11_2nd"/>
    <property type="match status" value="1"/>
</dbReference>